<reference evidence="2" key="1">
    <citation type="submission" date="2019-10" db="EMBL/GenBank/DDBJ databases">
        <title>Conservation and host-specific expression of non-tandemly repeated heterogenous ribosome RNA gene in arbuscular mycorrhizal fungi.</title>
        <authorList>
            <person name="Maeda T."/>
            <person name="Kobayashi Y."/>
            <person name="Nakagawa T."/>
            <person name="Ezawa T."/>
            <person name="Yamaguchi K."/>
            <person name="Bino T."/>
            <person name="Nishimoto Y."/>
            <person name="Shigenobu S."/>
            <person name="Kawaguchi M."/>
        </authorList>
    </citation>
    <scope>NUCLEOTIDE SEQUENCE</scope>
    <source>
        <strain evidence="2">HR1</strain>
    </source>
</reference>
<dbReference type="EMBL" id="BLAL01000215">
    <property type="protein sequence ID" value="GES92589.1"/>
    <property type="molecule type" value="Genomic_DNA"/>
</dbReference>
<evidence type="ECO:0000256" key="1">
    <source>
        <dbReference type="SAM" id="MobiDB-lite"/>
    </source>
</evidence>
<dbReference type="Proteomes" id="UP000615446">
    <property type="component" value="Unassembled WGS sequence"/>
</dbReference>
<accession>A0A8H3LT50</accession>
<sequence>MLNKIKSALYISINHYWKNLTKPDVLLVRLLNPRMKNLSFVLSEKGNEIKNLLREKYNEMHTNPTSQPIQPTRSQAKKKKNALLTSLRKPSIRSYDEVNEYF</sequence>
<organism evidence="2 3">
    <name type="scientific">Rhizophagus clarus</name>
    <dbReference type="NCBI Taxonomy" id="94130"/>
    <lineage>
        <taxon>Eukaryota</taxon>
        <taxon>Fungi</taxon>
        <taxon>Fungi incertae sedis</taxon>
        <taxon>Mucoromycota</taxon>
        <taxon>Glomeromycotina</taxon>
        <taxon>Glomeromycetes</taxon>
        <taxon>Glomerales</taxon>
        <taxon>Glomeraceae</taxon>
        <taxon>Rhizophagus</taxon>
    </lineage>
</organism>
<feature type="region of interest" description="Disordered" evidence="1">
    <location>
        <begin position="60"/>
        <end position="82"/>
    </location>
</feature>
<name>A0A8H3LT50_9GLOM</name>
<evidence type="ECO:0000313" key="3">
    <source>
        <dbReference type="Proteomes" id="UP000615446"/>
    </source>
</evidence>
<evidence type="ECO:0000313" key="2">
    <source>
        <dbReference type="EMBL" id="GES92589.1"/>
    </source>
</evidence>
<proteinExistence type="predicted"/>
<dbReference type="OrthoDB" id="2487324at2759"/>
<gene>
    <name evidence="2" type="ORF">RCL2_001936100</name>
</gene>
<feature type="compositionally biased region" description="Polar residues" evidence="1">
    <location>
        <begin position="60"/>
        <end position="74"/>
    </location>
</feature>
<protein>
    <submittedName>
        <fullName evidence="2">Ribonuclease H-like domain-containing protein</fullName>
    </submittedName>
</protein>
<comment type="caution">
    <text evidence="2">The sequence shown here is derived from an EMBL/GenBank/DDBJ whole genome shotgun (WGS) entry which is preliminary data.</text>
</comment>
<dbReference type="AlphaFoldDB" id="A0A8H3LT50"/>